<dbReference type="Proteomes" id="UP000324629">
    <property type="component" value="Unassembled WGS sequence"/>
</dbReference>
<sequence length="343" mass="38379">MPKEIQTYIPFEEEELKVVHFADLKSPDLVNTPRANSKIVDSWAPDFRGTVTSNRLSSPDLPRHVRQRRESPSNFRILSYPIRGSSEQTDFERRRTRTIANPLFTAPKSVTLVSPLPVVSQCSHSVPLRENAINDPRKMLPQSAYPVRRSRSFNPMDLRTNYWMPIAPDAPALPPRVKRNVIRSPSDSRLMHHSLPGFNDNGLGRPEESVSEFWHPFGNQSTVFEQNMISPLLVKNSSSETQKPIISLVNNVSNQLMTTEASRAQASLNGYANQHPPHGSETPIPMHMYPHNHPKGTSAVTEGKFPLSDEKLGAQSSHAVIIPSRGFTGIHKPAHSTLVVSPF</sequence>
<organism evidence="1 2">
    <name type="scientific">Paragonimus westermani</name>
    <dbReference type="NCBI Taxonomy" id="34504"/>
    <lineage>
        <taxon>Eukaryota</taxon>
        <taxon>Metazoa</taxon>
        <taxon>Spiralia</taxon>
        <taxon>Lophotrochozoa</taxon>
        <taxon>Platyhelminthes</taxon>
        <taxon>Trematoda</taxon>
        <taxon>Digenea</taxon>
        <taxon>Plagiorchiida</taxon>
        <taxon>Troglotremata</taxon>
        <taxon>Troglotrematidae</taxon>
        <taxon>Paragonimus</taxon>
    </lineage>
</organism>
<gene>
    <name evidence="1" type="ORF">DEA37_0007095</name>
</gene>
<keyword evidence="2" id="KW-1185">Reference proteome</keyword>
<evidence type="ECO:0000313" key="2">
    <source>
        <dbReference type="Proteomes" id="UP000324629"/>
    </source>
</evidence>
<proteinExistence type="predicted"/>
<reference evidence="1 2" key="1">
    <citation type="journal article" date="2019" name="Gigascience">
        <title>Whole-genome sequence of the oriental lung fluke Paragonimus westermani.</title>
        <authorList>
            <person name="Oey H."/>
            <person name="Zakrzewski M."/>
            <person name="Narain K."/>
            <person name="Devi K.R."/>
            <person name="Agatsuma T."/>
            <person name="Nawaratna S."/>
            <person name="Gobert G.N."/>
            <person name="Jones M.K."/>
            <person name="Ragan M.A."/>
            <person name="McManus D.P."/>
            <person name="Krause L."/>
        </authorList>
    </citation>
    <scope>NUCLEOTIDE SEQUENCE [LARGE SCALE GENOMIC DNA]</scope>
    <source>
        <strain evidence="1 2">IND2009</strain>
    </source>
</reference>
<protein>
    <submittedName>
        <fullName evidence="1">Uncharacterized protein</fullName>
    </submittedName>
</protein>
<accession>A0A5J4NE25</accession>
<comment type="caution">
    <text evidence="1">The sequence shown here is derived from an EMBL/GenBank/DDBJ whole genome shotgun (WGS) entry which is preliminary data.</text>
</comment>
<name>A0A5J4NE25_9TREM</name>
<dbReference type="EMBL" id="QNGE01003563">
    <property type="protein sequence ID" value="KAA3673881.1"/>
    <property type="molecule type" value="Genomic_DNA"/>
</dbReference>
<evidence type="ECO:0000313" key="1">
    <source>
        <dbReference type="EMBL" id="KAA3673881.1"/>
    </source>
</evidence>
<dbReference type="AlphaFoldDB" id="A0A5J4NE25"/>